<name>A0A8K0NP90_9TREE</name>
<dbReference type="AlphaFoldDB" id="A0A8K0NP90"/>
<sequence length="473" mass="52960">MDVPTGSVLTGELVVSAEPYLNIRSIEIRLEVLYRYLHEPKVWKQGIIFNLHRAFHPDEVSTSVSEDGTLLYHKLYFAITIPSSMPTFEQMRATSMTHQVIAVTELGFNSSSQGFLKHIRRNSSIEHLDRSQADAPDLETQSFSGGYVYMPMLDTKRETKYYSSDTKADSNVDRITQTLTKSIVIAAHLDPTFGTYKLRMRKSNTFGGAGKWDFYLWSDSFSVGSYLLARFNVSQIPSNCTIFALRLSLVQSLHTVPIDEFIADNLTEGGTEHKPEETVLASIGQLPKSPRPKSDAPALWRGSELLGSDSSAERSLEDSFFRWETGKLRIPDEKVVRPSTSEGTISPIRIRHAVTLKVFYSIRGLTLQNETITGDDQSGDLRMLVMPAPVRLPSCICIVERVKLPEYAPQSPQSTGATRPPVCACCCKMDEFDCPAFPDEFVDEEPQVEEARHRKPSLSAARRNSSPRHGDPT</sequence>
<keyword evidence="3" id="KW-1185">Reference proteome</keyword>
<evidence type="ECO:0000256" key="1">
    <source>
        <dbReference type="SAM" id="MobiDB-lite"/>
    </source>
</evidence>
<dbReference type="EMBL" id="JABELV010000095">
    <property type="protein sequence ID" value="KAG7531298.1"/>
    <property type="molecule type" value="Genomic_DNA"/>
</dbReference>
<accession>A0A8K0NP90</accession>
<comment type="caution">
    <text evidence="2">The sequence shown here is derived from an EMBL/GenBank/DDBJ whole genome shotgun (WGS) entry which is preliminary data.</text>
</comment>
<reference evidence="2" key="1">
    <citation type="submission" date="2020-04" db="EMBL/GenBank/DDBJ databases">
        <title>Analysis of mating type loci in Filobasidium floriforme.</title>
        <authorList>
            <person name="Nowrousian M."/>
        </authorList>
    </citation>
    <scope>NUCLEOTIDE SEQUENCE</scope>
    <source>
        <strain evidence="2">CBS 6242</strain>
    </source>
</reference>
<gene>
    <name evidence="2" type="ORF">FFLO_04476</name>
</gene>
<protein>
    <submittedName>
        <fullName evidence="2">Uncharacterized protein</fullName>
    </submittedName>
</protein>
<evidence type="ECO:0000313" key="3">
    <source>
        <dbReference type="Proteomes" id="UP000812966"/>
    </source>
</evidence>
<dbReference type="Proteomes" id="UP000812966">
    <property type="component" value="Unassembled WGS sequence"/>
</dbReference>
<proteinExistence type="predicted"/>
<feature type="region of interest" description="Disordered" evidence="1">
    <location>
        <begin position="445"/>
        <end position="473"/>
    </location>
</feature>
<organism evidence="2 3">
    <name type="scientific">Filobasidium floriforme</name>
    <dbReference type="NCBI Taxonomy" id="5210"/>
    <lineage>
        <taxon>Eukaryota</taxon>
        <taxon>Fungi</taxon>
        <taxon>Dikarya</taxon>
        <taxon>Basidiomycota</taxon>
        <taxon>Agaricomycotina</taxon>
        <taxon>Tremellomycetes</taxon>
        <taxon>Filobasidiales</taxon>
        <taxon>Filobasidiaceae</taxon>
        <taxon>Filobasidium</taxon>
    </lineage>
</organism>
<evidence type="ECO:0000313" key="2">
    <source>
        <dbReference type="EMBL" id="KAG7531298.1"/>
    </source>
</evidence>